<dbReference type="PROSITE" id="PS00678">
    <property type="entry name" value="WD_REPEATS_1"/>
    <property type="match status" value="2"/>
</dbReference>
<feature type="repeat" description="WD" evidence="4">
    <location>
        <begin position="112"/>
        <end position="144"/>
    </location>
</feature>
<keyword evidence="3" id="KW-0677">Repeat</keyword>
<dbReference type="InterPro" id="IPR045223">
    <property type="entry name" value="RACK1-like"/>
</dbReference>
<dbReference type="SUPFAM" id="SSF50978">
    <property type="entry name" value="WD40 repeat-like"/>
    <property type="match status" value="1"/>
</dbReference>
<feature type="repeat" description="WD" evidence="4">
    <location>
        <begin position="70"/>
        <end position="111"/>
    </location>
</feature>
<dbReference type="GO" id="GO:0045182">
    <property type="term" value="F:translation regulator activity"/>
    <property type="evidence" value="ECO:0007669"/>
    <property type="project" value="InterPro"/>
</dbReference>
<dbReference type="EMBL" id="CAJZBQ010000039">
    <property type="protein sequence ID" value="CAG9325744.1"/>
    <property type="molecule type" value="Genomic_DNA"/>
</dbReference>
<feature type="repeat" description="WD" evidence="4">
    <location>
        <begin position="246"/>
        <end position="281"/>
    </location>
</feature>
<dbReference type="PRINTS" id="PR00320">
    <property type="entry name" value="GPROTEINBRPT"/>
</dbReference>
<feature type="repeat" description="WD" evidence="4">
    <location>
        <begin position="156"/>
        <end position="199"/>
    </location>
</feature>
<feature type="repeat" description="WD" evidence="4">
    <location>
        <begin position="15"/>
        <end position="51"/>
    </location>
</feature>
<reference evidence="5" key="1">
    <citation type="submission" date="2021-09" db="EMBL/GenBank/DDBJ databases">
        <authorList>
            <consortium name="AG Swart"/>
            <person name="Singh M."/>
            <person name="Singh A."/>
            <person name="Seah K."/>
            <person name="Emmerich C."/>
        </authorList>
    </citation>
    <scope>NUCLEOTIDE SEQUENCE</scope>
    <source>
        <strain evidence="5">ATCC30299</strain>
    </source>
</reference>
<dbReference type="InterPro" id="IPR019775">
    <property type="entry name" value="WD40_repeat_CS"/>
</dbReference>
<dbReference type="GO" id="GO:0043022">
    <property type="term" value="F:ribosome binding"/>
    <property type="evidence" value="ECO:0007669"/>
    <property type="project" value="InterPro"/>
</dbReference>
<sequence>MRSNEEERLRHVGDLVGHNGWVTSLATGNEEHGNLLVSASRDRSLLIWNVDLSQEQGYIQTVTANPHRSLKGHSHFISDVVLSSDNNFALTGSWDTTMRLWDLRAGRTTYRFVGHSKDILTVAMSPDNRQILSGSRDKTIKLWNTIAEMKYEFDTESSHSDWVSSVRFTPTTKDPLIVSAGWDNTIKLWEQQTYKLKHNLIGHTGCINSITISPDGNFCASGGKDCSVMIWHIKDQVLLYQLDTGSSVNALAFSPTRYWLAAATDSGIKVWDLDSKTLINDFVPEKFGKDGQTRIRSPGALSVAWSGNGDVLYGGFTDGVIRAYAVSQE</sequence>
<accession>A0AAU9JKX3</accession>
<dbReference type="InterPro" id="IPR001680">
    <property type="entry name" value="WD40_rpt"/>
</dbReference>
<feature type="repeat" description="WD" evidence="4">
    <location>
        <begin position="200"/>
        <end position="241"/>
    </location>
</feature>
<dbReference type="FunFam" id="2.130.10.10:FF:000615">
    <property type="entry name" value="Receptor for activated C kinase 1"/>
    <property type="match status" value="1"/>
</dbReference>
<evidence type="ECO:0000256" key="2">
    <source>
        <dbReference type="ARBA" id="ARBA00022574"/>
    </source>
</evidence>
<dbReference type="InterPro" id="IPR015943">
    <property type="entry name" value="WD40/YVTN_repeat-like_dom_sf"/>
</dbReference>
<dbReference type="SMART" id="SM00320">
    <property type="entry name" value="WD40"/>
    <property type="match status" value="7"/>
</dbReference>
<evidence type="ECO:0000256" key="1">
    <source>
        <dbReference type="ARBA" id="ARBA00007253"/>
    </source>
</evidence>
<organism evidence="5 6">
    <name type="scientific">Blepharisma stoltei</name>
    <dbReference type="NCBI Taxonomy" id="1481888"/>
    <lineage>
        <taxon>Eukaryota</taxon>
        <taxon>Sar</taxon>
        <taxon>Alveolata</taxon>
        <taxon>Ciliophora</taxon>
        <taxon>Postciliodesmatophora</taxon>
        <taxon>Heterotrichea</taxon>
        <taxon>Heterotrichida</taxon>
        <taxon>Blepharismidae</taxon>
        <taxon>Blepharisma</taxon>
    </lineage>
</organism>
<dbReference type="Gene3D" id="2.130.10.10">
    <property type="entry name" value="YVTN repeat-like/Quinoprotein amine dehydrogenase"/>
    <property type="match status" value="1"/>
</dbReference>
<keyword evidence="6" id="KW-1185">Reference proteome</keyword>
<proteinExistence type="inferred from homology"/>
<gene>
    <name evidence="5" type="ORF">BSTOLATCC_MIC39539</name>
</gene>
<keyword evidence="2 4" id="KW-0853">WD repeat</keyword>
<dbReference type="CDD" id="cd00200">
    <property type="entry name" value="WD40"/>
    <property type="match status" value="1"/>
</dbReference>
<name>A0AAU9JKX3_9CILI</name>
<evidence type="ECO:0000313" key="5">
    <source>
        <dbReference type="EMBL" id="CAG9325744.1"/>
    </source>
</evidence>
<evidence type="ECO:0000256" key="3">
    <source>
        <dbReference type="ARBA" id="ARBA00022737"/>
    </source>
</evidence>
<dbReference type="InterPro" id="IPR036322">
    <property type="entry name" value="WD40_repeat_dom_sf"/>
</dbReference>
<comment type="caution">
    <text evidence="5">The sequence shown here is derived from an EMBL/GenBank/DDBJ whole genome shotgun (WGS) entry which is preliminary data.</text>
</comment>
<dbReference type="PROSITE" id="PS50082">
    <property type="entry name" value="WD_REPEATS_2"/>
    <property type="match status" value="6"/>
</dbReference>
<dbReference type="Proteomes" id="UP001162131">
    <property type="component" value="Unassembled WGS sequence"/>
</dbReference>
<comment type="similarity">
    <text evidence="1">Belongs to the WD repeat G protein beta family. Ribosomal protein RACK1 subfamily.</text>
</comment>
<dbReference type="PANTHER" id="PTHR19868">
    <property type="entry name" value="RECEPTOR FOR ACTIVATED PROTEIN KINASE C RACK1"/>
    <property type="match status" value="1"/>
</dbReference>
<dbReference type="AlphaFoldDB" id="A0AAU9JKX3"/>
<evidence type="ECO:0000313" key="6">
    <source>
        <dbReference type="Proteomes" id="UP001162131"/>
    </source>
</evidence>
<evidence type="ECO:0008006" key="7">
    <source>
        <dbReference type="Google" id="ProtNLM"/>
    </source>
</evidence>
<dbReference type="PROSITE" id="PS50294">
    <property type="entry name" value="WD_REPEATS_REGION"/>
    <property type="match status" value="5"/>
</dbReference>
<dbReference type="Pfam" id="PF00400">
    <property type="entry name" value="WD40"/>
    <property type="match status" value="6"/>
</dbReference>
<protein>
    <recommendedName>
        <fullName evidence="7">Guanine nucleotide-binding protein subunit beta-like protein</fullName>
    </recommendedName>
</protein>
<dbReference type="InterPro" id="IPR020472">
    <property type="entry name" value="WD40_PAC1"/>
</dbReference>
<evidence type="ECO:0000256" key="4">
    <source>
        <dbReference type="PROSITE-ProRule" id="PRU00221"/>
    </source>
</evidence>